<reference evidence="12" key="2">
    <citation type="submission" date="2022-09" db="EMBL/GenBank/DDBJ databases">
        <title>Aerococcus urinae taxonomy study.</title>
        <authorList>
            <person name="Christensen J."/>
            <person name="Senneby E."/>
        </authorList>
    </citation>
    <scope>NUCLEOTIDE SEQUENCE</scope>
    <source>
        <strain evidence="12">NLD-066-U95</strain>
    </source>
</reference>
<feature type="active site" description="Proton acceptor" evidence="9">
    <location>
        <position position="264"/>
    </location>
</feature>
<protein>
    <recommendedName>
        <fullName evidence="7">L-lactate oxidase</fullName>
    </recommendedName>
</protein>
<dbReference type="EMBL" id="CP065662">
    <property type="protein sequence ID" value="QPS01572.1"/>
    <property type="molecule type" value="Genomic_DNA"/>
</dbReference>
<comment type="similarity">
    <text evidence="6">Belongs to the FMN-dependent alpha-hydroxy acid dehydrogenase family.</text>
</comment>
<evidence type="ECO:0000256" key="10">
    <source>
        <dbReference type="PIRSR" id="PIRSR000138-2"/>
    </source>
</evidence>
<feature type="domain" description="FMN hydroxy acid dehydrogenase" evidence="11">
    <location>
        <begin position="10"/>
        <end position="369"/>
    </location>
</feature>
<evidence type="ECO:0000256" key="1">
    <source>
        <dbReference type="ARBA" id="ARBA00001917"/>
    </source>
</evidence>
<feature type="binding site" evidence="10">
    <location>
        <position position="145"/>
    </location>
    <ligand>
        <name>glyoxylate</name>
        <dbReference type="ChEBI" id="CHEBI:36655"/>
    </ligand>
</feature>
<accession>A0A120I9J3</accession>
<evidence type="ECO:0000313" key="15">
    <source>
        <dbReference type="Proteomes" id="UP001069145"/>
    </source>
</evidence>
<feature type="binding site" evidence="10">
    <location>
        <position position="267"/>
    </location>
    <ligand>
        <name>glyoxylate</name>
        <dbReference type="ChEBI" id="CHEBI:36655"/>
    </ligand>
</feature>
<dbReference type="InterPro" id="IPR012133">
    <property type="entry name" value="Alpha-hydoxy_acid_DH_FMN"/>
</dbReference>
<dbReference type="PROSITE" id="PS51349">
    <property type="entry name" value="FMN_HYDROXY_ACID_DH_2"/>
    <property type="match status" value="1"/>
</dbReference>
<dbReference type="Proteomes" id="UP000594771">
    <property type="component" value="Chromosome"/>
</dbReference>
<evidence type="ECO:0000313" key="14">
    <source>
        <dbReference type="Proteomes" id="UP000594771"/>
    </source>
</evidence>
<dbReference type="KEGG" id="aun:AWM73_00660"/>
<dbReference type="SUPFAM" id="SSF51395">
    <property type="entry name" value="FMN-linked oxidoreductases"/>
    <property type="match status" value="1"/>
</dbReference>
<feature type="binding site" evidence="10">
    <location>
        <position position="36"/>
    </location>
    <ligand>
        <name>glyoxylate</name>
        <dbReference type="ChEBI" id="CHEBI:36655"/>
    </ligand>
</feature>
<dbReference type="Gene3D" id="3.20.20.70">
    <property type="entry name" value="Aldolase class I"/>
    <property type="match status" value="1"/>
</dbReference>
<dbReference type="PROSITE" id="PS00557">
    <property type="entry name" value="FMN_HYDROXY_ACID_DH_1"/>
    <property type="match status" value="1"/>
</dbReference>
<dbReference type="InterPro" id="IPR037396">
    <property type="entry name" value="FMN_HAD"/>
</dbReference>
<comment type="cofactor">
    <cofactor evidence="1">
        <name>FMN</name>
        <dbReference type="ChEBI" id="CHEBI:58210"/>
    </cofactor>
</comment>
<evidence type="ECO:0000256" key="5">
    <source>
        <dbReference type="ARBA" id="ARBA00023002"/>
    </source>
</evidence>
<evidence type="ECO:0000256" key="8">
    <source>
        <dbReference type="ARBA" id="ARBA00048754"/>
    </source>
</evidence>
<feature type="binding site" evidence="10">
    <location>
        <position position="171"/>
    </location>
    <ligand>
        <name>FMN</name>
        <dbReference type="ChEBI" id="CHEBI:58210"/>
    </ligand>
</feature>
<dbReference type="AlphaFoldDB" id="A0A120I9J3"/>
<keyword evidence="3 10" id="KW-0285">Flavoprotein</keyword>
<keyword evidence="15" id="KW-1185">Reference proteome</keyword>
<feature type="binding site" evidence="10">
    <location>
        <position position="262"/>
    </location>
    <ligand>
        <name>FMN</name>
        <dbReference type="ChEBI" id="CHEBI:58210"/>
    </ligand>
</feature>
<feature type="binding site" evidence="10">
    <location>
        <position position="264"/>
    </location>
    <ligand>
        <name>glyoxylate</name>
        <dbReference type="ChEBI" id="CHEBI:36655"/>
    </ligand>
</feature>
<dbReference type="RefSeq" id="WP_060777607.1">
    <property type="nucleotide sequence ID" value="NZ_CAJHLF010000001.1"/>
</dbReference>
<evidence type="ECO:0000256" key="4">
    <source>
        <dbReference type="ARBA" id="ARBA00022643"/>
    </source>
</evidence>
<dbReference type="EMBL" id="JAOTML010000005">
    <property type="protein sequence ID" value="MCY3053387.1"/>
    <property type="molecule type" value="Genomic_DNA"/>
</dbReference>
<feature type="binding site" evidence="10">
    <location>
        <position position="240"/>
    </location>
    <ligand>
        <name>FMN</name>
        <dbReference type="ChEBI" id="CHEBI:58210"/>
    </ligand>
</feature>
<feature type="binding site" evidence="10">
    <location>
        <position position="180"/>
    </location>
    <ligand>
        <name>glyoxylate</name>
        <dbReference type="ChEBI" id="CHEBI:36655"/>
    </ligand>
</feature>
<evidence type="ECO:0000256" key="2">
    <source>
        <dbReference type="ARBA" id="ARBA00011881"/>
    </source>
</evidence>
<dbReference type="InterPro" id="IPR000262">
    <property type="entry name" value="FMN-dep_DH"/>
</dbReference>
<dbReference type="GO" id="GO:0010181">
    <property type="term" value="F:FMN binding"/>
    <property type="evidence" value="ECO:0007669"/>
    <property type="project" value="InterPro"/>
</dbReference>
<dbReference type="GeneID" id="35767329"/>
<dbReference type="Pfam" id="PF01070">
    <property type="entry name" value="FMN_dh"/>
    <property type="match status" value="1"/>
</dbReference>
<dbReference type="PIRSF" id="PIRSF000138">
    <property type="entry name" value="Al-hdrx_acd_dh"/>
    <property type="match status" value="1"/>
</dbReference>
<feature type="binding site" evidence="10">
    <location>
        <begin position="295"/>
        <end position="299"/>
    </location>
    <ligand>
        <name>FMN</name>
        <dbReference type="ChEBI" id="CHEBI:58210"/>
    </ligand>
</feature>
<dbReference type="InterPro" id="IPR013785">
    <property type="entry name" value="Aldolase_TIM"/>
</dbReference>
<dbReference type="PANTHER" id="PTHR10578:SF107">
    <property type="entry name" value="2-HYDROXYACID OXIDASE 1"/>
    <property type="match status" value="1"/>
</dbReference>
<comment type="catalytic activity">
    <reaction evidence="8">
        <text>(S)-lactate + O2 = pyruvate + H2O2</text>
        <dbReference type="Rhea" id="RHEA:55868"/>
        <dbReference type="ChEBI" id="CHEBI:15361"/>
        <dbReference type="ChEBI" id="CHEBI:15379"/>
        <dbReference type="ChEBI" id="CHEBI:16240"/>
        <dbReference type="ChEBI" id="CHEBI:16651"/>
    </reaction>
    <physiologicalReaction direction="left-to-right" evidence="8">
        <dbReference type="Rhea" id="RHEA:55869"/>
    </physiologicalReaction>
</comment>
<evidence type="ECO:0000256" key="3">
    <source>
        <dbReference type="ARBA" id="ARBA00022630"/>
    </source>
</evidence>
<dbReference type="GO" id="GO:0016491">
    <property type="term" value="F:oxidoreductase activity"/>
    <property type="evidence" value="ECO:0007669"/>
    <property type="project" value="UniProtKB-KW"/>
</dbReference>
<keyword evidence="5" id="KW-0560">Oxidoreductase</keyword>
<keyword evidence="4 10" id="KW-0288">FMN</keyword>
<reference evidence="13 14" key="1">
    <citation type="submission" date="2020-12" db="EMBL/GenBank/DDBJ databases">
        <title>FDA dAtabase for Regulatory Grade micrObial Sequences (FDA-ARGOS): Supporting development and validation of Infectious Disease Dx tests.</title>
        <authorList>
            <person name="Sproer C."/>
            <person name="Gronow S."/>
            <person name="Severitt S."/>
            <person name="Schroder I."/>
            <person name="Tallon L."/>
            <person name="Sadzewicz L."/>
            <person name="Zhao X."/>
            <person name="Boylan J."/>
            <person name="Ott S."/>
            <person name="Bowen H."/>
            <person name="Vavikolanu K."/>
            <person name="Mehta A."/>
            <person name="Aluvathingal J."/>
            <person name="Nadendla S."/>
            <person name="Lowell S."/>
            <person name="Myers T."/>
            <person name="Yan Y."/>
            <person name="Sichtig H."/>
        </authorList>
    </citation>
    <scope>NUCLEOTIDE SEQUENCE [LARGE SCALE GENOMIC DNA]</scope>
    <source>
        <strain evidence="13 14">FDAARGOS_911</strain>
    </source>
</reference>
<proteinExistence type="inferred from homology"/>
<evidence type="ECO:0000256" key="7">
    <source>
        <dbReference type="ARBA" id="ARBA00029513"/>
    </source>
</evidence>
<dbReference type="PANTHER" id="PTHR10578">
    <property type="entry name" value="S -2-HYDROXY-ACID OXIDASE-RELATED"/>
    <property type="match status" value="1"/>
</dbReference>
<evidence type="ECO:0000313" key="13">
    <source>
        <dbReference type="EMBL" id="QPS01572.1"/>
    </source>
</evidence>
<evidence type="ECO:0000259" key="11">
    <source>
        <dbReference type="PROSITE" id="PS51349"/>
    </source>
</evidence>
<feature type="binding site" evidence="10">
    <location>
        <position position="118"/>
    </location>
    <ligand>
        <name>FMN</name>
        <dbReference type="ChEBI" id="CHEBI:58210"/>
    </ligand>
</feature>
<dbReference type="OrthoDB" id="9770452at2"/>
<dbReference type="InterPro" id="IPR008259">
    <property type="entry name" value="FMN_hydac_DH_AS"/>
</dbReference>
<gene>
    <name evidence="13" type="ORF">I6G68_00360</name>
    <name evidence="12" type="ORF">ODY43_05210</name>
</gene>
<comment type="subunit">
    <text evidence="2">Homotetramer.</text>
</comment>
<feature type="binding site" evidence="10">
    <location>
        <begin position="318"/>
        <end position="319"/>
    </location>
    <ligand>
        <name>FMN</name>
        <dbReference type="ChEBI" id="CHEBI:58210"/>
    </ligand>
</feature>
<organism evidence="13 14">
    <name type="scientific">Aerococcus urinae</name>
    <dbReference type="NCBI Taxonomy" id="1376"/>
    <lineage>
        <taxon>Bacteria</taxon>
        <taxon>Bacillati</taxon>
        <taxon>Bacillota</taxon>
        <taxon>Bacilli</taxon>
        <taxon>Lactobacillales</taxon>
        <taxon>Aerococcaceae</taxon>
        <taxon>Aerococcus</taxon>
    </lineage>
</organism>
<evidence type="ECO:0000313" key="12">
    <source>
        <dbReference type="EMBL" id="MCY3053387.1"/>
    </source>
</evidence>
<evidence type="ECO:0000256" key="6">
    <source>
        <dbReference type="ARBA" id="ARBA00024042"/>
    </source>
</evidence>
<feature type="binding site" evidence="10">
    <location>
        <position position="143"/>
    </location>
    <ligand>
        <name>FMN</name>
        <dbReference type="ChEBI" id="CHEBI:58210"/>
    </ligand>
</feature>
<evidence type="ECO:0000256" key="9">
    <source>
        <dbReference type="PIRSR" id="PIRSR000138-1"/>
    </source>
</evidence>
<name>A0A120I9J3_9LACT</name>
<dbReference type="Proteomes" id="UP001069145">
    <property type="component" value="Unassembled WGS sequence"/>
</dbReference>
<sequence length="380" mass="41586">MADYVAGTEVKDLKIVNLYDVEEEAREIIPEAGYGYIRSGAGDEFTLRRNITCFNSKGILPRVIGDVEHPDTSTSFLGKDYSAPFFYAPIAALGIAHEEKEIGMAKAFNEFGTAFSISSYAGSSWDEMAPSYEGYEDRPRYFQLYMSKNHDFNEAMLNEAKDFGCQAIILTADSTVEGNRELNKRNHFTYPFGMPIVERYLAGSGEGMALKDVYASSKQKISPKDIEYIKSICDLPVMLKGVQTPEDALKGIGAGADVIYVSNHGGRQLDGAPGSFETLEAIAQAVQGEVPIVFDSGIRRGEHVFKALAAGADVVGIGRPALYGLALGGHKGVLSVLNYLKDDLTRIMQLTGCQTIEDIKNARLTDLPAYNEAELRHHGY</sequence>
<feature type="binding site" evidence="10">
    <location>
        <begin position="89"/>
        <end position="91"/>
    </location>
    <ligand>
        <name>FMN</name>
        <dbReference type="ChEBI" id="CHEBI:58210"/>
    </ligand>
</feature>